<sequence length="47" mass="5204">MMIRIGKPKHSHVKRNVISALLLGVAALALAPSAIHDIVRYVRISRM</sequence>
<evidence type="ECO:0000313" key="2">
    <source>
        <dbReference type="Proteomes" id="UP000064967"/>
    </source>
</evidence>
<proteinExistence type="predicted"/>
<protein>
    <submittedName>
        <fullName evidence="1">Uncharacterized protein</fullName>
    </submittedName>
</protein>
<dbReference type="RefSeq" id="WP_169928435.1">
    <property type="nucleotide sequence ID" value="NZ_CP012333.1"/>
</dbReference>
<reference evidence="1 2" key="1">
    <citation type="submission" date="2015-08" db="EMBL/GenBank/DDBJ databases">
        <authorList>
            <person name="Babu N.S."/>
            <person name="Beckwith C.J."/>
            <person name="Beseler K.G."/>
            <person name="Brison A."/>
            <person name="Carone J.V."/>
            <person name="Caskin T.P."/>
            <person name="Diamond M."/>
            <person name="Durham M.E."/>
            <person name="Foxe J.M."/>
            <person name="Go M."/>
            <person name="Henderson B.A."/>
            <person name="Jones I.B."/>
            <person name="McGettigan J.A."/>
            <person name="Micheletti S.J."/>
            <person name="Nasrallah M.E."/>
            <person name="Ortiz D."/>
            <person name="Piller C.R."/>
            <person name="Privatt S.R."/>
            <person name="Schneider S.L."/>
            <person name="Sharp S."/>
            <person name="Smith T.C."/>
            <person name="Stanton J.D."/>
            <person name="Ullery H.E."/>
            <person name="Wilson R.J."/>
            <person name="Serrano M.G."/>
            <person name="Buck G."/>
            <person name="Lee V."/>
            <person name="Wang Y."/>
            <person name="Carvalho R."/>
            <person name="Voegtly L."/>
            <person name="Shi R."/>
            <person name="Duckworth R."/>
            <person name="Johnson A."/>
            <person name="Loviza R."/>
            <person name="Walstead R."/>
            <person name="Shah Z."/>
            <person name="Kiflezghi M."/>
            <person name="Wade K."/>
            <person name="Ball S.L."/>
            <person name="Bradley K.W."/>
            <person name="Asai D.J."/>
            <person name="Bowman C.A."/>
            <person name="Russell D.A."/>
            <person name="Pope W.H."/>
            <person name="Jacobs-Sera D."/>
            <person name="Hendrix R.W."/>
            <person name="Hatfull G.F."/>
        </authorList>
    </citation>
    <scope>NUCLEOTIDE SEQUENCE [LARGE SCALE GENOMIC DNA]</scope>
    <source>
        <strain evidence="1 2">DSM 27648</strain>
    </source>
</reference>
<dbReference type="STRING" id="1391654.AKJ09_10044"/>
<accession>A0A0K1QC72</accession>
<dbReference type="Proteomes" id="UP000064967">
    <property type="component" value="Chromosome"/>
</dbReference>
<dbReference type="AlphaFoldDB" id="A0A0K1QC72"/>
<evidence type="ECO:0000313" key="1">
    <source>
        <dbReference type="EMBL" id="AKV03381.1"/>
    </source>
</evidence>
<keyword evidence="2" id="KW-1185">Reference proteome</keyword>
<gene>
    <name evidence="1" type="ORF">AKJ09_10044</name>
</gene>
<name>A0A0K1QC72_9BACT</name>
<dbReference type="KEGG" id="llu:AKJ09_10044"/>
<organism evidence="1 2">
    <name type="scientific">Labilithrix luteola</name>
    <dbReference type="NCBI Taxonomy" id="1391654"/>
    <lineage>
        <taxon>Bacteria</taxon>
        <taxon>Pseudomonadati</taxon>
        <taxon>Myxococcota</taxon>
        <taxon>Polyangia</taxon>
        <taxon>Polyangiales</taxon>
        <taxon>Labilitrichaceae</taxon>
        <taxon>Labilithrix</taxon>
    </lineage>
</organism>
<dbReference type="EMBL" id="CP012333">
    <property type="protein sequence ID" value="AKV03381.1"/>
    <property type="molecule type" value="Genomic_DNA"/>
</dbReference>